<dbReference type="PANTHER" id="PTHR18901">
    <property type="entry name" value="2-DEOXYGLUCOSE-6-PHOSPHATE PHOSPHATASE 2"/>
    <property type="match status" value="1"/>
</dbReference>
<dbReference type="PANTHER" id="PTHR18901:SF38">
    <property type="entry name" value="PSEUDOURIDINE-5'-PHOSPHATASE"/>
    <property type="match status" value="1"/>
</dbReference>
<dbReference type="GO" id="GO:0016791">
    <property type="term" value="F:phosphatase activity"/>
    <property type="evidence" value="ECO:0007669"/>
    <property type="project" value="TreeGrafter"/>
</dbReference>
<keyword evidence="2" id="KW-1185">Reference proteome</keyword>
<sequence>MSQPKIKACLFDMDGLLIDSEEVYTRVSNELLAKHGRPPMPFEVKAKLQGLPGPRAAATFLEWAQIPYTPEELYEATVGRQKELWHEVNFMPGAKEIIHALHEAEIPIALATSSHKLNYDRKTSHIRPTFDLFGPHVIVGDDERIPDGRGKPAPDIYLLALASLNEDRAARGLDPIKPHECLVFEDGVPGVRAGQAAGCHVAWVPDPRVYAVLEDDLRNGLLNPTDYRFESLEHVDIDHIISNGTLPWLQ</sequence>
<dbReference type="Gene3D" id="1.10.150.240">
    <property type="entry name" value="Putative phosphatase, domain 2"/>
    <property type="match status" value="1"/>
</dbReference>
<dbReference type="SUPFAM" id="SSF56784">
    <property type="entry name" value="HAD-like"/>
    <property type="match status" value="1"/>
</dbReference>
<dbReference type="InterPro" id="IPR036412">
    <property type="entry name" value="HAD-like_sf"/>
</dbReference>
<dbReference type="SFLD" id="SFLDS00003">
    <property type="entry name" value="Haloacid_Dehalogenase"/>
    <property type="match status" value="1"/>
</dbReference>
<dbReference type="NCBIfam" id="TIGR01509">
    <property type="entry name" value="HAD-SF-IA-v3"/>
    <property type="match status" value="1"/>
</dbReference>
<dbReference type="OrthoDB" id="40579at2759"/>
<dbReference type="SFLD" id="SFLDG01129">
    <property type="entry name" value="C1.5:_HAD__Beta-PGM__Phosphata"/>
    <property type="match status" value="1"/>
</dbReference>
<accession>A0A1E4TLC2</accession>
<reference evidence="2" key="1">
    <citation type="submission" date="2016-02" db="EMBL/GenBank/DDBJ databases">
        <title>Comparative genomics of biotechnologically important yeasts.</title>
        <authorList>
            <consortium name="DOE Joint Genome Institute"/>
            <person name="Riley R."/>
            <person name="Haridas S."/>
            <person name="Wolfe K.H."/>
            <person name="Lopes M.R."/>
            <person name="Hittinger C.T."/>
            <person name="Goker M."/>
            <person name="Salamov A."/>
            <person name="Wisecaver J."/>
            <person name="Long T.M."/>
            <person name="Aerts A.L."/>
            <person name="Barry K."/>
            <person name="Choi C."/>
            <person name="Clum A."/>
            <person name="Coughlan A.Y."/>
            <person name="Deshpande S."/>
            <person name="Douglass A.P."/>
            <person name="Hanson S.J."/>
            <person name="Klenk H.-P."/>
            <person name="Labutti K."/>
            <person name="Lapidus A."/>
            <person name="Lindquist E."/>
            <person name="Lipzen A."/>
            <person name="Meier-Kolthoff J.P."/>
            <person name="Ohm R.A."/>
            <person name="Otillar R.P."/>
            <person name="Pangilinan J."/>
            <person name="Peng Y."/>
            <person name="Rokas A."/>
            <person name="Rosa C.A."/>
            <person name="Scheuner C."/>
            <person name="Sibirny A.A."/>
            <person name="Slot J.C."/>
            <person name="Stielow J.B."/>
            <person name="Sun H."/>
            <person name="Kurtzman C.P."/>
            <person name="Blackwell M."/>
            <person name="Jeffries T.W."/>
            <person name="Grigoriev I.V."/>
        </authorList>
    </citation>
    <scope>NUCLEOTIDE SEQUENCE [LARGE SCALE GENOMIC DNA]</scope>
    <source>
        <strain evidence="2">NRRL Y-17796</strain>
    </source>
</reference>
<dbReference type="InterPro" id="IPR023198">
    <property type="entry name" value="PGP-like_dom2"/>
</dbReference>
<dbReference type="AlphaFoldDB" id="A0A1E4TLC2"/>
<evidence type="ECO:0000313" key="2">
    <source>
        <dbReference type="Proteomes" id="UP000095023"/>
    </source>
</evidence>
<dbReference type="Gene3D" id="3.40.50.1000">
    <property type="entry name" value="HAD superfamily/HAD-like"/>
    <property type="match status" value="1"/>
</dbReference>
<dbReference type="Pfam" id="PF00702">
    <property type="entry name" value="Hydrolase"/>
    <property type="match status" value="1"/>
</dbReference>
<gene>
    <name evidence="1" type="ORF">CANCADRAFT_30691</name>
</gene>
<dbReference type="InterPro" id="IPR023214">
    <property type="entry name" value="HAD_sf"/>
</dbReference>
<dbReference type="InterPro" id="IPR006439">
    <property type="entry name" value="HAD-SF_hydro_IA"/>
</dbReference>
<evidence type="ECO:0000313" key="1">
    <source>
        <dbReference type="EMBL" id="ODV92566.1"/>
    </source>
</evidence>
<protein>
    <submittedName>
        <fullName evidence="1">Uncharacterized protein</fullName>
    </submittedName>
</protein>
<dbReference type="Proteomes" id="UP000095023">
    <property type="component" value="Unassembled WGS sequence"/>
</dbReference>
<name>A0A1E4TLC2_9ASCO</name>
<dbReference type="EMBL" id="KV453841">
    <property type="protein sequence ID" value="ODV92566.1"/>
    <property type="molecule type" value="Genomic_DNA"/>
</dbReference>
<dbReference type="FunFam" id="1.10.150.240:FF:000001">
    <property type="entry name" value="Haloacid dehalogenase-like hydrolase domain"/>
    <property type="match status" value="1"/>
</dbReference>
<organism evidence="1 2">
    <name type="scientific">Tortispora caseinolytica NRRL Y-17796</name>
    <dbReference type="NCBI Taxonomy" id="767744"/>
    <lineage>
        <taxon>Eukaryota</taxon>
        <taxon>Fungi</taxon>
        <taxon>Dikarya</taxon>
        <taxon>Ascomycota</taxon>
        <taxon>Saccharomycotina</taxon>
        <taxon>Trigonopsidomycetes</taxon>
        <taxon>Trigonopsidales</taxon>
        <taxon>Trigonopsidaceae</taxon>
        <taxon>Tortispora</taxon>
    </lineage>
</organism>
<proteinExistence type="predicted"/>